<keyword evidence="2" id="KW-1185">Reference proteome</keyword>
<dbReference type="EMBL" id="AP026801">
    <property type="protein sequence ID" value="BDR56441.1"/>
    <property type="molecule type" value="Genomic_DNA"/>
</dbReference>
<sequence>MLDVLRIQRKSNEIVELKDLNSFDFKNVLAKILGLGTDY</sequence>
<protein>
    <recommendedName>
        <fullName evidence="3">Transposase</fullName>
    </recommendedName>
</protein>
<organism evidence="1 2">
    <name type="scientific">Xylocopilactobacillus apis</name>
    <dbReference type="NCBI Taxonomy" id="2932183"/>
    <lineage>
        <taxon>Bacteria</taxon>
        <taxon>Bacillati</taxon>
        <taxon>Bacillota</taxon>
        <taxon>Bacilli</taxon>
        <taxon>Lactobacillales</taxon>
        <taxon>Lactobacillaceae</taxon>
        <taxon>Xylocopilactobacillus</taxon>
    </lineage>
</organism>
<proteinExistence type="predicted"/>
<gene>
    <name evidence="1" type="ORF">KIMC2_10030</name>
</gene>
<evidence type="ECO:0008006" key="3">
    <source>
        <dbReference type="Google" id="ProtNLM"/>
    </source>
</evidence>
<name>A0AAU9D1T7_9LACO</name>
<accession>A0AAU9D1T7</accession>
<dbReference type="KEGG" id="xak:KIMC2_10030"/>
<dbReference type="AlphaFoldDB" id="A0AAU9D1T7"/>
<evidence type="ECO:0000313" key="1">
    <source>
        <dbReference type="EMBL" id="BDR56441.1"/>
    </source>
</evidence>
<dbReference type="Proteomes" id="UP001321804">
    <property type="component" value="Chromosome"/>
</dbReference>
<reference evidence="1 2" key="1">
    <citation type="journal article" date="2023" name="Microbiol. Spectr.">
        <title>Symbiosis of Carpenter Bees with Uncharacterized Lactic Acid Bacteria Showing NAD Auxotrophy.</title>
        <authorList>
            <person name="Kawasaki S."/>
            <person name="Ozawa K."/>
            <person name="Mori T."/>
            <person name="Yamamoto A."/>
            <person name="Ito M."/>
            <person name="Ohkuma M."/>
            <person name="Sakamoto M."/>
            <person name="Matsutani M."/>
        </authorList>
    </citation>
    <scope>NUCLEOTIDE SEQUENCE [LARGE SCALE GENOMIC DNA]</scope>
    <source>
        <strain evidence="1 2">KimC2</strain>
    </source>
</reference>
<evidence type="ECO:0000313" key="2">
    <source>
        <dbReference type="Proteomes" id="UP001321804"/>
    </source>
</evidence>